<dbReference type="HOGENOM" id="CLU_624593_0_0_1"/>
<evidence type="ECO:0000313" key="8">
    <source>
        <dbReference type="EMBL" id="EDV24869.1"/>
    </source>
</evidence>
<dbReference type="GO" id="GO:0007166">
    <property type="term" value="P:cell surface receptor signaling pathway"/>
    <property type="evidence" value="ECO:0007669"/>
    <property type="project" value="InterPro"/>
</dbReference>
<feature type="compositionally biased region" description="Basic and acidic residues" evidence="5">
    <location>
        <begin position="427"/>
        <end position="439"/>
    </location>
</feature>
<evidence type="ECO:0000256" key="2">
    <source>
        <dbReference type="ARBA" id="ARBA00022692"/>
    </source>
</evidence>
<dbReference type="EMBL" id="DS985245">
    <property type="protein sequence ID" value="EDV24869.1"/>
    <property type="molecule type" value="Genomic_DNA"/>
</dbReference>
<evidence type="ECO:0000256" key="5">
    <source>
        <dbReference type="SAM" id="MobiDB-lite"/>
    </source>
</evidence>
<protein>
    <recommendedName>
        <fullName evidence="7">G-protein coupled receptors family 2 profile 2 domain-containing protein</fullName>
    </recommendedName>
</protein>
<evidence type="ECO:0000313" key="9">
    <source>
        <dbReference type="Proteomes" id="UP000009022"/>
    </source>
</evidence>
<comment type="subcellular location">
    <subcellularLocation>
        <location evidence="1">Membrane</location>
        <topology evidence="1">Multi-pass membrane protein</topology>
    </subcellularLocation>
</comment>
<feature type="transmembrane region" description="Helical" evidence="6">
    <location>
        <begin position="282"/>
        <end position="307"/>
    </location>
</feature>
<dbReference type="GO" id="GO:0004930">
    <property type="term" value="F:G protein-coupled receptor activity"/>
    <property type="evidence" value="ECO:0007669"/>
    <property type="project" value="InterPro"/>
</dbReference>
<dbReference type="Pfam" id="PF00002">
    <property type="entry name" value="7tm_2"/>
    <property type="match status" value="1"/>
</dbReference>
<gene>
    <name evidence="8" type="ORF">TRIADDRAFT_56231</name>
</gene>
<dbReference type="GeneID" id="6753542"/>
<dbReference type="Proteomes" id="UP000009022">
    <property type="component" value="Unassembled WGS sequence"/>
</dbReference>
<proteinExistence type="predicted"/>
<dbReference type="OrthoDB" id="6134459at2759"/>
<dbReference type="PROSITE" id="PS50261">
    <property type="entry name" value="G_PROTEIN_RECEP_F2_4"/>
    <property type="match status" value="1"/>
</dbReference>
<dbReference type="Gene3D" id="1.20.1070.10">
    <property type="entry name" value="Rhodopsin 7-helix transmembrane proteins"/>
    <property type="match status" value="1"/>
</dbReference>
<name>B3RXJ4_TRIAD</name>
<dbReference type="CTD" id="6753542"/>
<organism evidence="8 9">
    <name type="scientific">Trichoplax adhaerens</name>
    <name type="common">Trichoplax reptans</name>
    <dbReference type="NCBI Taxonomy" id="10228"/>
    <lineage>
        <taxon>Eukaryota</taxon>
        <taxon>Metazoa</taxon>
        <taxon>Placozoa</taxon>
        <taxon>Uniplacotomia</taxon>
        <taxon>Trichoplacea</taxon>
        <taxon>Trichoplacidae</taxon>
        <taxon>Trichoplax</taxon>
    </lineage>
</organism>
<dbReference type="RefSeq" id="XP_002112759.1">
    <property type="nucleotide sequence ID" value="XM_002112723.1"/>
</dbReference>
<dbReference type="InterPro" id="IPR000832">
    <property type="entry name" value="GPCR_2_secretin-like"/>
</dbReference>
<dbReference type="InterPro" id="IPR017981">
    <property type="entry name" value="GPCR_2-like_7TM"/>
</dbReference>
<dbReference type="AlphaFoldDB" id="B3RXJ4"/>
<keyword evidence="9" id="KW-1185">Reference proteome</keyword>
<keyword evidence="2 6" id="KW-0812">Transmembrane</keyword>
<dbReference type="PhylomeDB" id="B3RXJ4"/>
<feature type="compositionally biased region" description="Polar residues" evidence="5">
    <location>
        <begin position="417"/>
        <end position="426"/>
    </location>
</feature>
<keyword evidence="4 6" id="KW-0472">Membrane</keyword>
<feature type="transmembrane region" description="Helical" evidence="6">
    <location>
        <begin position="367"/>
        <end position="386"/>
    </location>
</feature>
<evidence type="ECO:0000256" key="3">
    <source>
        <dbReference type="ARBA" id="ARBA00022989"/>
    </source>
</evidence>
<dbReference type="STRING" id="10228.B3RXJ4"/>
<evidence type="ECO:0000256" key="6">
    <source>
        <dbReference type="SAM" id="Phobius"/>
    </source>
</evidence>
<dbReference type="InParanoid" id="B3RXJ4"/>
<dbReference type="KEGG" id="tad:TRIADDRAFT_56231"/>
<dbReference type="PANTHER" id="PTHR12011">
    <property type="entry name" value="ADHESION G-PROTEIN COUPLED RECEPTOR"/>
    <property type="match status" value="1"/>
</dbReference>
<evidence type="ECO:0000259" key="7">
    <source>
        <dbReference type="PROSITE" id="PS50261"/>
    </source>
</evidence>
<dbReference type="GO" id="GO:0005886">
    <property type="term" value="C:plasma membrane"/>
    <property type="evidence" value="ECO:0000318"/>
    <property type="project" value="GO_Central"/>
</dbReference>
<feature type="transmembrane region" description="Helical" evidence="6">
    <location>
        <begin position="327"/>
        <end position="347"/>
    </location>
</feature>
<feature type="domain" description="G-protein coupled receptors family 2 profile 2" evidence="7">
    <location>
        <begin position="177"/>
        <end position="346"/>
    </location>
</feature>
<feature type="region of interest" description="Disordered" evidence="5">
    <location>
        <begin position="417"/>
        <end position="439"/>
    </location>
</feature>
<dbReference type="OMA" id="HYTILAA"/>
<dbReference type="eggNOG" id="KOG4289">
    <property type="taxonomic scope" value="Eukaryota"/>
</dbReference>
<feature type="transmembrane region" description="Helical" evidence="6">
    <location>
        <begin position="180"/>
        <end position="203"/>
    </location>
</feature>
<reference evidence="8 9" key="1">
    <citation type="journal article" date="2008" name="Nature">
        <title>The Trichoplax genome and the nature of placozoans.</title>
        <authorList>
            <person name="Srivastava M."/>
            <person name="Begovic E."/>
            <person name="Chapman J."/>
            <person name="Putnam N.H."/>
            <person name="Hellsten U."/>
            <person name="Kawashima T."/>
            <person name="Kuo A."/>
            <person name="Mitros T."/>
            <person name="Salamov A."/>
            <person name="Carpenter M.L."/>
            <person name="Signorovitch A.Y."/>
            <person name="Moreno M.A."/>
            <person name="Kamm K."/>
            <person name="Grimwood J."/>
            <person name="Schmutz J."/>
            <person name="Shapiro H."/>
            <person name="Grigoriev I.V."/>
            <person name="Buss L.W."/>
            <person name="Schierwater B."/>
            <person name="Dellaporta S.L."/>
            <person name="Rokhsar D.S."/>
        </authorList>
    </citation>
    <scope>NUCLEOTIDE SEQUENCE [LARGE SCALE GENOMIC DNA]</scope>
    <source>
        <strain evidence="8 9">Grell-BS-1999</strain>
    </source>
</reference>
<evidence type="ECO:0000256" key="4">
    <source>
        <dbReference type="ARBA" id="ARBA00023136"/>
    </source>
</evidence>
<dbReference type="PANTHER" id="PTHR12011:SF347">
    <property type="entry name" value="FI21270P1-RELATED"/>
    <property type="match status" value="1"/>
</dbReference>
<accession>B3RXJ4</accession>
<evidence type="ECO:0000256" key="1">
    <source>
        <dbReference type="ARBA" id="ARBA00004141"/>
    </source>
</evidence>
<sequence length="439" mass="48892">MTNQYYLAIVGRHDNPLFEIELSATKGGDFCPKRPNGLSILEIVERYASKVEIDSNSSTMANTTKNLAIKVHAINISTVPQEFLTWADTEFDSKTKLRLPVEDILKEPMINRWVTISYLNLHKSIPTSRIGNITCGWALNGCGLSVSSNITHGTCICNHTGTIAALMLIVPAKIIKLQPFLVVACVLSVICIAATVLIHVTYWQLVKGTLSHINLQMFISIFVTDISLLSGLASTESEFFCGFTAILLHYTILAALMWMISRNLHILYMLAKGNRVKNNFKIYAILSIGIPFSISFLTAIITILGTSFDDYIDRDPTACWLSNDPPILLTCFVPLLVLGLGNCVLIACSYIKIKNRPITTKKDNDRYFNTGLFIAIIFGFRNVFLADYSNGRSKENLDIKLVKRQRKMKERALLNVQKSKSATASGKNHDKGENDITEV</sequence>
<feature type="transmembrane region" description="Helical" evidence="6">
    <location>
        <begin position="239"/>
        <end position="261"/>
    </location>
</feature>
<keyword evidence="3 6" id="KW-1133">Transmembrane helix</keyword>